<dbReference type="PROSITE" id="PS50059">
    <property type="entry name" value="FKBP_PPIASE"/>
    <property type="match status" value="1"/>
</dbReference>
<keyword evidence="11" id="KW-1185">Reference proteome</keyword>
<evidence type="ECO:0000256" key="2">
    <source>
        <dbReference type="ARBA" id="ARBA00013194"/>
    </source>
</evidence>
<evidence type="ECO:0000256" key="3">
    <source>
        <dbReference type="ARBA" id="ARBA00023110"/>
    </source>
</evidence>
<feature type="chain" id="PRO_5002734649" description="peptidylprolyl isomerase" evidence="7">
    <location>
        <begin position="28"/>
        <end position="405"/>
    </location>
</feature>
<dbReference type="eggNOG" id="COG0652">
    <property type="taxonomic scope" value="Bacteria"/>
</dbReference>
<dbReference type="InterPro" id="IPR044666">
    <property type="entry name" value="Cyclophilin_A-like"/>
</dbReference>
<dbReference type="PRINTS" id="PR00153">
    <property type="entry name" value="CSAPPISMRASE"/>
</dbReference>
<dbReference type="SUPFAM" id="SSF54534">
    <property type="entry name" value="FKBP-like"/>
    <property type="match status" value="1"/>
</dbReference>
<evidence type="ECO:0000256" key="1">
    <source>
        <dbReference type="ARBA" id="ARBA00000971"/>
    </source>
</evidence>
<dbReference type="GO" id="GO:0003755">
    <property type="term" value="F:peptidyl-prolyl cis-trans isomerase activity"/>
    <property type="evidence" value="ECO:0007669"/>
    <property type="project" value="UniProtKB-KW"/>
</dbReference>
<keyword evidence="6" id="KW-0175">Coiled coil</keyword>
<organism evidence="10 11">
    <name type="scientific">Kordia algicida OT-1</name>
    <dbReference type="NCBI Taxonomy" id="391587"/>
    <lineage>
        <taxon>Bacteria</taxon>
        <taxon>Pseudomonadati</taxon>
        <taxon>Bacteroidota</taxon>
        <taxon>Flavobacteriia</taxon>
        <taxon>Flavobacteriales</taxon>
        <taxon>Flavobacteriaceae</taxon>
        <taxon>Kordia</taxon>
    </lineage>
</organism>
<dbReference type="PROSITE" id="PS50072">
    <property type="entry name" value="CSA_PPIASE_2"/>
    <property type="match status" value="1"/>
</dbReference>
<dbReference type="Pfam" id="PF00254">
    <property type="entry name" value="FKBP_C"/>
    <property type="match status" value="1"/>
</dbReference>
<dbReference type="EC" id="5.2.1.8" evidence="2 5"/>
<keyword evidence="7" id="KW-0732">Signal</keyword>
<dbReference type="Proteomes" id="UP000002945">
    <property type="component" value="Unassembled WGS sequence"/>
</dbReference>
<dbReference type="OrthoDB" id="9807797at2"/>
<evidence type="ECO:0000259" key="8">
    <source>
        <dbReference type="PROSITE" id="PS50059"/>
    </source>
</evidence>
<dbReference type="eggNOG" id="COG0545">
    <property type="taxonomic scope" value="Bacteria"/>
</dbReference>
<name>A9ECN7_9FLAO</name>
<proteinExistence type="predicted"/>
<gene>
    <name evidence="10" type="ORF">KAOT1_10106</name>
</gene>
<protein>
    <recommendedName>
        <fullName evidence="2 5">peptidylprolyl isomerase</fullName>
        <ecNumber evidence="2 5">5.2.1.8</ecNumber>
    </recommendedName>
</protein>
<evidence type="ECO:0000313" key="11">
    <source>
        <dbReference type="Proteomes" id="UP000002945"/>
    </source>
</evidence>
<dbReference type="Gene3D" id="2.40.100.10">
    <property type="entry name" value="Cyclophilin-like"/>
    <property type="match status" value="1"/>
</dbReference>
<dbReference type="EMBL" id="ABIB01000019">
    <property type="protein sequence ID" value="EDP94394.1"/>
    <property type="molecule type" value="Genomic_DNA"/>
</dbReference>
<dbReference type="InterPro" id="IPR001179">
    <property type="entry name" value="PPIase_FKBP_dom"/>
</dbReference>
<sequence>MKLFTTTITLFLAIITLGFTSCKSANNQDLEDGLYAEIKTTKGTMLAKLFYKQVPVTVANFVGLAEGTHPKLADSLQGKPYYNDIIFHRVMDKFMIQTGDQTGTGRGNPGFRFMSELDPNLKHDKPGMLSMANSGGLNTNGSQFFITEVPYPSLDAFDASGNLKPCDQPRVSCHAVFGELVKGLEVQDSISNVAVSKDRATLNKPLEDIKITEINIIRKGSDAKAFDAAKVFNEKEAGLPARHEKLKEEQLEKQKERAKKAAESFKEANKDLGEFYESPTGIVMVTTEKGSGVQPNSADKVMVNCAGYLDNGKLFYTTYKELAQKEGIYNEVADERGFYAPFPSVYNQSATLVPGFKEALLRMKVGEKAKVFIPSHLGYGSRPNGPIPANSNLIFDIEIVKIADK</sequence>
<feature type="domain" description="PPIase FKBP-type" evidence="8">
    <location>
        <begin position="298"/>
        <end position="403"/>
    </location>
</feature>
<dbReference type="PROSITE" id="PS51257">
    <property type="entry name" value="PROKAR_LIPOPROTEIN"/>
    <property type="match status" value="1"/>
</dbReference>
<dbReference type="RefSeq" id="WP_007094580.1">
    <property type="nucleotide sequence ID" value="NZ_CP142125.1"/>
</dbReference>
<evidence type="ECO:0000256" key="5">
    <source>
        <dbReference type="PROSITE-ProRule" id="PRU00277"/>
    </source>
</evidence>
<dbReference type="InterPro" id="IPR029000">
    <property type="entry name" value="Cyclophilin-like_dom_sf"/>
</dbReference>
<dbReference type="STRING" id="391587.KAOT1_10106"/>
<evidence type="ECO:0000313" key="10">
    <source>
        <dbReference type="EMBL" id="EDP94394.1"/>
    </source>
</evidence>
<dbReference type="InterPro" id="IPR046357">
    <property type="entry name" value="PPIase_dom_sf"/>
</dbReference>
<accession>A9ECN7</accession>
<keyword evidence="3 5" id="KW-0697">Rotamase</keyword>
<comment type="catalytic activity">
    <reaction evidence="1 5">
        <text>[protein]-peptidylproline (omega=180) = [protein]-peptidylproline (omega=0)</text>
        <dbReference type="Rhea" id="RHEA:16237"/>
        <dbReference type="Rhea" id="RHEA-COMP:10747"/>
        <dbReference type="Rhea" id="RHEA-COMP:10748"/>
        <dbReference type="ChEBI" id="CHEBI:83833"/>
        <dbReference type="ChEBI" id="CHEBI:83834"/>
        <dbReference type="EC" id="5.2.1.8"/>
    </reaction>
</comment>
<feature type="domain" description="PPIase cyclophilin-type" evidence="9">
    <location>
        <begin position="43"/>
        <end position="216"/>
    </location>
</feature>
<feature type="signal peptide" evidence="7">
    <location>
        <begin position="1"/>
        <end position="27"/>
    </location>
</feature>
<dbReference type="InterPro" id="IPR002130">
    <property type="entry name" value="Cyclophilin-type_PPIase_dom"/>
</dbReference>
<keyword evidence="4 5" id="KW-0413">Isomerase</keyword>
<dbReference type="PANTHER" id="PTHR45625:SF4">
    <property type="entry name" value="PEPTIDYLPROLYL ISOMERASE DOMAIN AND WD REPEAT-CONTAINING PROTEIN 1"/>
    <property type="match status" value="1"/>
</dbReference>
<dbReference type="AlphaFoldDB" id="A9ECN7"/>
<dbReference type="Gene3D" id="3.10.50.40">
    <property type="match status" value="1"/>
</dbReference>
<evidence type="ECO:0000256" key="4">
    <source>
        <dbReference type="ARBA" id="ARBA00023235"/>
    </source>
</evidence>
<dbReference type="HOGENOM" id="CLU_012062_5_0_10"/>
<comment type="caution">
    <text evidence="10">The sequence shown here is derived from an EMBL/GenBank/DDBJ whole genome shotgun (WGS) entry which is preliminary data.</text>
</comment>
<dbReference type="PANTHER" id="PTHR45625">
    <property type="entry name" value="PEPTIDYL-PROLYL CIS-TRANS ISOMERASE-RELATED"/>
    <property type="match status" value="1"/>
</dbReference>
<evidence type="ECO:0000256" key="6">
    <source>
        <dbReference type="SAM" id="Coils"/>
    </source>
</evidence>
<evidence type="ECO:0000259" key="9">
    <source>
        <dbReference type="PROSITE" id="PS50072"/>
    </source>
</evidence>
<evidence type="ECO:0000256" key="7">
    <source>
        <dbReference type="SAM" id="SignalP"/>
    </source>
</evidence>
<feature type="coiled-coil region" evidence="6">
    <location>
        <begin position="241"/>
        <end position="271"/>
    </location>
</feature>
<dbReference type="SUPFAM" id="SSF50891">
    <property type="entry name" value="Cyclophilin-like"/>
    <property type="match status" value="1"/>
</dbReference>
<reference evidence="10 11" key="1">
    <citation type="journal article" date="2011" name="J. Bacteriol.">
        <title>Genome sequence of the algicidal bacterium Kordia algicida OT-1.</title>
        <authorList>
            <person name="Lee H.S."/>
            <person name="Kang S.G."/>
            <person name="Kwon K.K."/>
            <person name="Lee J.H."/>
            <person name="Kim S.J."/>
        </authorList>
    </citation>
    <scope>NUCLEOTIDE SEQUENCE [LARGE SCALE GENOMIC DNA]</scope>
    <source>
        <strain evidence="10 11">OT-1</strain>
    </source>
</reference>
<dbReference type="Pfam" id="PF00160">
    <property type="entry name" value="Pro_isomerase"/>
    <property type="match status" value="1"/>
</dbReference>